<dbReference type="RefSeq" id="WP_003608500.1">
    <property type="nucleotide sequence ID" value="NZ_ADVE02000001.1"/>
</dbReference>
<dbReference type="AlphaFoldDB" id="A0A2D2D336"/>
<reference evidence="5" key="1">
    <citation type="submission" date="2017-10" db="EMBL/GenBank/DDBJ databases">
        <title>Completed PacBio SMRT sequence of Methylosinus trichosporium OB3b reveals presence of a third large plasmid.</title>
        <authorList>
            <person name="Charles T.C."/>
            <person name="Lynch M.D.J."/>
            <person name="Heil J.R."/>
            <person name="Cheng J."/>
        </authorList>
    </citation>
    <scope>NUCLEOTIDE SEQUENCE [LARGE SCALE GENOMIC DNA]</scope>
    <source>
        <strain evidence="5">OB3b</strain>
    </source>
</reference>
<organism evidence="4 5">
    <name type="scientific">Methylosinus trichosporium (strain ATCC 35070 / NCIMB 11131 / UNIQEM 75 / OB3b)</name>
    <dbReference type="NCBI Taxonomy" id="595536"/>
    <lineage>
        <taxon>Bacteria</taxon>
        <taxon>Pseudomonadati</taxon>
        <taxon>Pseudomonadota</taxon>
        <taxon>Alphaproteobacteria</taxon>
        <taxon>Hyphomicrobiales</taxon>
        <taxon>Methylocystaceae</taxon>
        <taxon>Methylosinus</taxon>
    </lineage>
</organism>
<dbReference type="EMBL" id="CP023737">
    <property type="protein sequence ID" value="ATQ69403.1"/>
    <property type="molecule type" value="Genomic_DNA"/>
</dbReference>
<feature type="region of interest" description="Disordered" evidence="1">
    <location>
        <begin position="95"/>
        <end position="135"/>
    </location>
</feature>
<dbReference type="STRING" id="595536.GCA_000178815_01769"/>
<keyword evidence="5" id="KW-1185">Reference proteome</keyword>
<feature type="domain" description="Tlde1" evidence="3">
    <location>
        <begin position="228"/>
        <end position="332"/>
    </location>
</feature>
<evidence type="ECO:0000313" key="5">
    <source>
        <dbReference type="Proteomes" id="UP000230709"/>
    </source>
</evidence>
<gene>
    <name evidence="4" type="ORF">CQW49_17060</name>
</gene>
<keyword evidence="2" id="KW-0472">Membrane</keyword>
<evidence type="ECO:0000259" key="3">
    <source>
        <dbReference type="Pfam" id="PF10908"/>
    </source>
</evidence>
<keyword evidence="2" id="KW-0812">Transmembrane</keyword>
<accession>A0A2D2D336</accession>
<dbReference type="KEGG" id="mtw:CQW49_17060"/>
<dbReference type="Pfam" id="PF10908">
    <property type="entry name" value="Tlde1_dom"/>
    <property type="match status" value="1"/>
</dbReference>
<evidence type="ECO:0000256" key="2">
    <source>
        <dbReference type="SAM" id="Phobius"/>
    </source>
</evidence>
<keyword evidence="2" id="KW-1133">Transmembrane helix</keyword>
<evidence type="ECO:0000313" key="4">
    <source>
        <dbReference type="EMBL" id="ATQ69403.1"/>
    </source>
</evidence>
<name>A0A2D2D336_METT3</name>
<evidence type="ECO:0000256" key="1">
    <source>
        <dbReference type="SAM" id="MobiDB-lite"/>
    </source>
</evidence>
<dbReference type="InterPro" id="IPR021225">
    <property type="entry name" value="Tlde1_dom"/>
</dbReference>
<dbReference type="Proteomes" id="UP000230709">
    <property type="component" value="Chromosome"/>
</dbReference>
<sequence length="334" mass="35892">MTQTTGDNNELSTASRRAFSRRIVFSAILLTGAAVSGAMICLSDGPRLDPEAEQIAVRAAFNPFGALLVDLRSRMASAMAESEIVIASIAPTEARSGATSPADDADAREERTEAAQPSPPLAQQTAPLPPRRPSEFAFPLGREGFRAPARGVAARKTALSPAPADNRSLFEKFFGALQPTTSALAYAPSDTRLSDAWRASANPALRYEEGTAVYDIAGHTVYLPDGTRLEAHSGLGDKFDDPRFAHVRMRGVTPPHIYELTLREKPFHGVRAIRLTPVGGEGNIFGRVGLLAHTYMLGPRGDSNGCVSFRNYAAFLRAFDKGDIKRLVVVAKLD</sequence>
<protein>
    <submittedName>
        <fullName evidence="4">DUF2778 domain-containing protein</fullName>
    </submittedName>
</protein>
<feature type="transmembrane region" description="Helical" evidence="2">
    <location>
        <begin position="23"/>
        <end position="40"/>
    </location>
</feature>
<proteinExistence type="predicted"/>